<dbReference type="Pfam" id="PF00391">
    <property type="entry name" value="PEP-utilizers"/>
    <property type="match status" value="1"/>
</dbReference>
<dbReference type="Gene3D" id="3.30.470.20">
    <property type="entry name" value="ATP-grasp fold, B domain"/>
    <property type="match status" value="1"/>
</dbReference>
<accession>A0A9Q0M5M3</accession>
<proteinExistence type="inferred from homology"/>
<evidence type="ECO:0000256" key="1">
    <source>
        <dbReference type="ARBA" id="ARBA00007837"/>
    </source>
</evidence>
<dbReference type="InterPro" id="IPR002192">
    <property type="entry name" value="PPDK_AMP/ATP-bd"/>
</dbReference>
<reference evidence="4" key="1">
    <citation type="submission" date="2022-12" db="EMBL/GenBank/DDBJ databases">
        <title>Genome assemblies of Blomia tropicalis.</title>
        <authorList>
            <person name="Cui Y."/>
        </authorList>
    </citation>
    <scope>NUCLEOTIDE SEQUENCE</scope>
    <source>
        <tissue evidence="4">Adult mites</tissue>
    </source>
</reference>
<dbReference type="InterPro" id="IPR036637">
    <property type="entry name" value="Phosphohistidine_dom_sf"/>
</dbReference>
<dbReference type="InterPro" id="IPR051549">
    <property type="entry name" value="PEP_Utilizing_Enz"/>
</dbReference>
<dbReference type="SUPFAM" id="SSF56059">
    <property type="entry name" value="Glutathione synthetase ATP-binding domain-like"/>
    <property type="match status" value="1"/>
</dbReference>
<dbReference type="Gene3D" id="3.30.1490.20">
    <property type="entry name" value="ATP-grasp fold, A domain"/>
    <property type="match status" value="1"/>
</dbReference>
<evidence type="ECO:0000313" key="5">
    <source>
        <dbReference type="Proteomes" id="UP001142055"/>
    </source>
</evidence>
<comment type="caution">
    <text evidence="4">The sequence shown here is derived from an EMBL/GenBank/DDBJ whole genome shotgun (WGS) entry which is preliminary data.</text>
</comment>
<gene>
    <name evidence="4" type="ORF">RDWZM_005653</name>
</gene>
<dbReference type="PANTHER" id="PTHR43615:SF1">
    <property type="entry name" value="PPDK_N DOMAIN-CONTAINING PROTEIN"/>
    <property type="match status" value="1"/>
</dbReference>
<dbReference type="OrthoDB" id="6503891at2759"/>
<dbReference type="Proteomes" id="UP001142055">
    <property type="component" value="Chromosome 2"/>
</dbReference>
<evidence type="ECO:0000313" key="4">
    <source>
        <dbReference type="EMBL" id="KAJ6219841.1"/>
    </source>
</evidence>
<keyword evidence="5" id="KW-1185">Reference proteome</keyword>
<dbReference type="SUPFAM" id="SSF52009">
    <property type="entry name" value="Phosphohistidine domain"/>
    <property type="match status" value="1"/>
</dbReference>
<dbReference type="EMBL" id="JAPWDV010000002">
    <property type="protein sequence ID" value="KAJ6219841.1"/>
    <property type="molecule type" value="Genomic_DNA"/>
</dbReference>
<dbReference type="Gene3D" id="3.50.30.10">
    <property type="entry name" value="Phosphohistidine domain"/>
    <property type="match status" value="1"/>
</dbReference>
<dbReference type="InterPro" id="IPR013815">
    <property type="entry name" value="ATP_grasp_subdomain_1"/>
</dbReference>
<evidence type="ECO:0008006" key="6">
    <source>
        <dbReference type="Google" id="ProtNLM"/>
    </source>
</evidence>
<comment type="similarity">
    <text evidence="1">Belongs to the PEP-utilizing enzyme family.</text>
</comment>
<feature type="domain" description="PEP-utilising enzyme mobile" evidence="2">
    <location>
        <begin position="1229"/>
        <end position="1299"/>
    </location>
</feature>
<name>A0A9Q0M5M3_BLOTA</name>
<dbReference type="Pfam" id="PF01326">
    <property type="entry name" value="PPDK_N"/>
    <property type="match status" value="1"/>
</dbReference>
<sequence length="1307" mass="150466">MEHSRGRTDFHQPNLNRLEDATLCAFPEEIEYANPKMNKSEEIFIFGSNYLDKTTIEVVLKRKPLPKNSINDEMKDQVSVKVQLDDGKGNVYCLNESTIVNFRSNEYYGCGLAIESLQANKTTRIKFRGYLNRFSSDNPKQMVNHSDHDFANEVNAKLVYVRFRFLCLSIAKTFDYGREISKKFLSNEMRDEFTGSFANILENRFEQHCHIKGTFKVEDFDDNIEMAFSGTIERRFQPNLNSFGPRYVSRINGFTCKGLKFQIGVVTSSSFQYRYGMMTDRFINPRSLKYLSISPQLLETYVLKANKIPCLSFDCKFVENGDKLMKFDLKPYKGNVHSITIDGVDGFAFVNHHKYDDQNEQNEPRIVTNQMLRTNLILVIKFQDIDVNFMEMAGGKGATLSQLWKICSTNNKKLDWSIPNGIIVTTEAFRLQLYSIETFPVKIEKLKKSVCGSKRATIDMICNEFVDWFANQPLLKMVQDEIEIKLVEQFGHTWNEKCKFAIRSSTMIEDSMEMSAAGQMSSYLGISGLPQIVSAVVKCWASQFSFVSIEYKRTYGQDLCSPMAVIIQEMIDGDAAGVIFTAHPFDGDERKMIINSNFGLGDSVVASYADPDTFELEVDIRANSYQIPRHVRRIGNREIGKKLLTTRIRNCIEDVVKIEDFVMQQQWLNGRSEPSIDDSTVLRLGTIALLIQQVQSSIRDIEWTIKDGKIYILQSRPITNLDSGFIDYELEHELDSPSFTEFELYSRAHWGENYPGAISWIPILMRLYPYRFGKLMVRFGLIHLQDYNPYRPSIGIVSNQVMLNISSGSISFMFRDYPKSSLSRALVIAIFGRHIDDNDFNEHIRNISEDILRNITFKKKVVQSFILSSLLFVWPKELSKIEKMFFDKDSQAFDFEAKISNIPLCDKLSKLYEISNQNLQFLDLHGALSFGSSIKTFILMQLLKSSNDVTNVDSDYNMMLSHCNTLVSAEVPDQLRNIAKVLVDKKRFVQMSDVEALSALQNKRLEPIAAQAFEEFLARHGHRGYRELDFMHQPWGMDPLPCVQAIQSMLKNDTSLESKQVKSIEQIMFEMKTPLPKWKLYLIKRFILPWVQESVGLRERSKSIIIKWHDMFRKALWHIAATMVNEGLIPEQDIFFYLTFDEIQRIIRREQCPILLMKARQRKRLYPYMDKLKFDEFLRGFHMKPRELSEKSNELKNDSFTLHGTAITIGCVEGRVFVAESIKDSINIKQDDILVTYSTDIGWSPYYPLLSGIVTEIGGTISHGAVIAREYGIPCLISVENACAYFRTGDMARLDTKNGTITKILSK</sequence>
<dbReference type="PANTHER" id="PTHR43615">
    <property type="entry name" value="PHOSPHOENOLPYRUVATE SYNTHASE-RELATED"/>
    <property type="match status" value="1"/>
</dbReference>
<dbReference type="InterPro" id="IPR008279">
    <property type="entry name" value="PEP-util_enz_mobile_dom"/>
</dbReference>
<protein>
    <recommendedName>
        <fullName evidence="6">Phosphoenolpyruvate synthase-like protein</fullName>
    </recommendedName>
</protein>
<organism evidence="4 5">
    <name type="scientific">Blomia tropicalis</name>
    <name type="common">Mite</name>
    <dbReference type="NCBI Taxonomy" id="40697"/>
    <lineage>
        <taxon>Eukaryota</taxon>
        <taxon>Metazoa</taxon>
        <taxon>Ecdysozoa</taxon>
        <taxon>Arthropoda</taxon>
        <taxon>Chelicerata</taxon>
        <taxon>Arachnida</taxon>
        <taxon>Acari</taxon>
        <taxon>Acariformes</taxon>
        <taxon>Sarcoptiformes</taxon>
        <taxon>Astigmata</taxon>
        <taxon>Glycyphagoidea</taxon>
        <taxon>Echimyopodidae</taxon>
        <taxon>Blomia</taxon>
    </lineage>
</organism>
<feature type="domain" description="Pyruvate phosphate dikinase AMP/ATP-binding" evidence="3">
    <location>
        <begin position="391"/>
        <end position="722"/>
    </location>
</feature>
<evidence type="ECO:0000259" key="3">
    <source>
        <dbReference type="Pfam" id="PF01326"/>
    </source>
</evidence>
<dbReference type="GO" id="GO:0005524">
    <property type="term" value="F:ATP binding"/>
    <property type="evidence" value="ECO:0007669"/>
    <property type="project" value="InterPro"/>
</dbReference>
<dbReference type="OMA" id="HRKFEQG"/>
<dbReference type="GO" id="GO:0016301">
    <property type="term" value="F:kinase activity"/>
    <property type="evidence" value="ECO:0007669"/>
    <property type="project" value="InterPro"/>
</dbReference>
<evidence type="ECO:0000259" key="2">
    <source>
        <dbReference type="Pfam" id="PF00391"/>
    </source>
</evidence>